<dbReference type="OMA" id="CWQASCD"/>
<dbReference type="Gene3D" id="3.40.50.150">
    <property type="entry name" value="Vaccinia Virus protein VP39"/>
    <property type="match status" value="1"/>
</dbReference>
<dbReference type="PANTHER" id="PTHR14614">
    <property type="entry name" value="HEPATOCELLULAR CARCINOMA-ASSOCIATED ANTIGEN"/>
    <property type="match status" value="1"/>
</dbReference>
<dbReference type="WBParaSite" id="TCLT_0000101601-mRNA-1">
    <property type="protein sequence ID" value="TCLT_0000101601-mRNA-1"/>
    <property type="gene ID" value="TCLT_0000101601"/>
</dbReference>
<proteinExistence type="predicted"/>
<dbReference type="AlphaFoldDB" id="A0A158RAW1"/>
<dbReference type="STRING" id="103827.A0A158RAW1"/>
<dbReference type="InterPro" id="IPR029063">
    <property type="entry name" value="SAM-dependent_MTases_sf"/>
</dbReference>
<reference evidence="3" key="1">
    <citation type="submission" date="2016-04" db="UniProtKB">
        <authorList>
            <consortium name="WormBaseParasite"/>
        </authorList>
    </citation>
    <scope>IDENTIFICATION</scope>
</reference>
<organism evidence="3">
    <name type="scientific">Thelazia callipaeda</name>
    <name type="common">Oriental eyeworm</name>
    <name type="synonym">Parasitic nematode</name>
    <dbReference type="NCBI Taxonomy" id="103827"/>
    <lineage>
        <taxon>Eukaryota</taxon>
        <taxon>Metazoa</taxon>
        <taxon>Ecdysozoa</taxon>
        <taxon>Nematoda</taxon>
        <taxon>Chromadorea</taxon>
        <taxon>Rhabditida</taxon>
        <taxon>Spirurina</taxon>
        <taxon>Spiruromorpha</taxon>
        <taxon>Thelazioidea</taxon>
        <taxon>Thelaziidae</taxon>
        <taxon>Thelazia</taxon>
    </lineage>
</organism>
<dbReference type="InterPro" id="IPR019410">
    <property type="entry name" value="Methyltransf_16"/>
</dbReference>
<dbReference type="Proteomes" id="UP000276776">
    <property type="component" value="Unassembled WGS sequence"/>
</dbReference>
<evidence type="ECO:0000313" key="3">
    <source>
        <dbReference type="WBParaSite" id="TCLT_0000101601-mRNA-1"/>
    </source>
</evidence>
<dbReference type="EMBL" id="UYYF01000105">
    <property type="protein sequence ID" value="VDM96230.1"/>
    <property type="molecule type" value="Genomic_DNA"/>
</dbReference>
<accession>A0A158RAW1</accession>
<sequence>MSKPIAKVNNSVIFCRGHPSPISNLLSEEVLLFLRRYFACATISYGLLDKVIEFSSISSQQEILGDILGRTSFRARKLHRNALKYIIRQLEAQNVEVAPNLYSCFIDPKIGNTPCVDRYYFDQHFLKYILIQEDQCQLSKGTTGLSCWQASCDLANYLLKFGGDIIFGKDVLELGAGCGLVGIAVAISGCAKTITLSDGNNDVLGMIYANLEANSLKNCDNIFTTILQWEAINVSNIPVIPSVIITADVVYDLEAIKPLVCAIKKLLVASEKEGNLEPCCILANTLRSADTMDKFVAYSGESGLLIKNYFTYEDGIFIFGDIKLEDQSLFPFTSNIHCPTVFYELALK</sequence>
<dbReference type="SUPFAM" id="SSF53335">
    <property type="entry name" value="S-adenosyl-L-methionine-dependent methyltransferases"/>
    <property type="match status" value="1"/>
</dbReference>
<evidence type="ECO:0000313" key="1">
    <source>
        <dbReference type="EMBL" id="VDM96230.1"/>
    </source>
</evidence>
<dbReference type="GO" id="GO:0032991">
    <property type="term" value="C:protein-containing complex"/>
    <property type="evidence" value="ECO:0007669"/>
    <property type="project" value="TreeGrafter"/>
</dbReference>
<dbReference type="Pfam" id="PF10294">
    <property type="entry name" value="Methyltransf_16"/>
    <property type="match status" value="1"/>
</dbReference>
<evidence type="ECO:0000313" key="2">
    <source>
        <dbReference type="Proteomes" id="UP000276776"/>
    </source>
</evidence>
<protein>
    <submittedName>
        <fullName evidence="3">FAM86 domain-containing protein</fullName>
    </submittedName>
</protein>
<reference evidence="1 2" key="2">
    <citation type="submission" date="2018-11" db="EMBL/GenBank/DDBJ databases">
        <authorList>
            <consortium name="Pathogen Informatics"/>
        </authorList>
    </citation>
    <scope>NUCLEOTIDE SEQUENCE [LARGE SCALE GENOMIC DNA]</scope>
</reference>
<name>A0A158RAW1_THECL</name>
<dbReference type="PANTHER" id="PTHR14614:SF130">
    <property type="entry name" value="PROTEIN-LYSINE N-METHYLTRANSFERASE EEF2KMT"/>
    <property type="match status" value="1"/>
</dbReference>
<dbReference type="OrthoDB" id="275715at2759"/>
<gene>
    <name evidence="1" type="ORF">TCLT_LOCUS1017</name>
</gene>
<keyword evidence="2" id="KW-1185">Reference proteome</keyword>